<evidence type="ECO:0000256" key="1">
    <source>
        <dbReference type="ARBA" id="ARBA00023157"/>
    </source>
</evidence>
<evidence type="ECO:0000259" key="2">
    <source>
        <dbReference type="Pfam" id="PF00084"/>
    </source>
</evidence>
<evidence type="ECO:0000313" key="4">
    <source>
        <dbReference type="Proteomes" id="UP000271098"/>
    </source>
</evidence>
<dbReference type="WBParaSite" id="GPUH_0002689301-mRNA-1">
    <property type="protein sequence ID" value="GPUH_0002689301-mRNA-1"/>
    <property type="gene ID" value="GPUH_0002689301"/>
</dbReference>
<dbReference type="Gene3D" id="2.10.70.10">
    <property type="entry name" value="Complement Module, domain 1"/>
    <property type="match status" value="1"/>
</dbReference>
<dbReference type="AlphaFoldDB" id="A0A183F0X2"/>
<gene>
    <name evidence="3" type="ORF">GPUH_LOCUS26863</name>
</gene>
<dbReference type="InterPro" id="IPR035976">
    <property type="entry name" value="Sushi/SCR/CCP_sf"/>
</dbReference>
<protein>
    <submittedName>
        <fullName evidence="5">Sushi domain-containing protein</fullName>
    </submittedName>
</protein>
<reference evidence="5" key="1">
    <citation type="submission" date="2016-06" db="UniProtKB">
        <authorList>
            <consortium name="WormBaseParasite"/>
        </authorList>
    </citation>
    <scope>IDENTIFICATION</scope>
</reference>
<proteinExistence type="predicted"/>
<reference evidence="3 4" key="2">
    <citation type="submission" date="2018-11" db="EMBL/GenBank/DDBJ databases">
        <authorList>
            <consortium name="Pathogen Informatics"/>
        </authorList>
    </citation>
    <scope>NUCLEOTIDE SEQUENCE [LARGE SCALE GENOMIC DNA]</scope>
</reference>
<dbReference type="Proteomes" id="UP000271098">
    <property type="component" value="Unassembled WGS sequence"/>
</dbReference>
<keyword evidence="4" id="KW-1185">Reference proteome</keyword>
<dbReference type="OrthoDB" id="5838127at2759"/>
<dbReference type="Pfam" id="PF00084">
    <property type="entry name" value="Sushi"/>
    <property type="match status" value="1"/>
</dbReference>
<sequence>MLFPPSNHNKVNALNMIIFICAYRSLFVKIIYEPANSDALTMGSSATLRCDNGYKPSQQSKIVCITGSWYPLETFGECVAVSTSG</sequence>
<dbReference type="EMBL" id="UYRT01115099">
    <property type="protein sequence ID" value="VDN49592.1"/>
    <property type="molecule type" value="Genomic_DNA"/>
</dbReference>
<evidence type="ECO:0000313" key="3">
    <source>
        <dbReference type="EMBL" id="VDN49592.1"/>
    </source>
</evidence>
<feature type="domain" description="Sushi" evidence="2">
    <location>
        <begin position="38"/>
        <end position="73"/>
    </location>
</feature>
<dbReference type="InterPro" id="IPR000436">
    <property type="entry name" value="Sushi_SCR_CCP_dom"/>
</dbReference>
<evidence type="ECO:0000313" key="5">
    <source>
        <dbReference type="WBParaSite" id="GPUH_0002689301-mRNA-1"/>
    </source>
</evidence>
<keyword evidence="1" id="KW-1015">Disulfide bond</keyword>
<accession>A0A183F0X2</accession>
<organism evidence="5">
    <name type="scientific">Gongylonema pulchrum</name>
    <dbReference type="NCBI Taxonomy" id="637853"/>
    <lineage>
        <taxon>Eukaryota</taxon>
        <taxon>Metazoa</taxon>
        <taxon>Ecdysozoa</taxon>
        <taxon>Nematoda</taxon>
        <taxon>Chromadorea</taxon>
        <taxon>Rhabditida</taxon>
        <taxon>Spirurina</taxon>
        <taxon>Spiruromorpha</taxon>
        <taxon>Spiruroidea</taxon>
        <taxon>Gongylonematidae</taxon>
        <taxon>Gongylonema</taxon>
    </lineage>
</organism>
<dbReference type="SUPFAM" id="SSF57535">
    <property type="entry name" value="Complement control module/SCR domain"/>
    <property type="match status" value="1"/>
</dbReference>
<name>A0A183F0X2_9BILA</name>